<dbReference type="InterPro" id="IPR019413">
    <property type="entry name" value="Dsc3_ub-like_dom"/>
</dbReference>
<name>A0ABN8VWY4_SACEU</name>
<dbReference type="EMBL" id="OX291498">
    <property type="protein sequence ID" value="CAI2027931.1"/>
    <property type="molecule type" value="Genomic_DNA"/>
</dbReference>
<feature type="domain" description="DSC E3 ubiquitin ligase complex subunit 3 ubiquitin-like" evidence="3">
    <location>
        <begin position="61"/>
        <end position="162"/>
    </location>
</feature>
<evidence type="ECO:0000256" key="2">
    <source>
        <dbReference type="SAM" id="Phobius"/>
    </source>
</evidence>
<protein>
    <submittedName>
        <fullName evidence="5">Uncharacterized protein</fullName>
    </submittedName>
</protein>
<evidence type="ECO:0000313" key="5">
    <source>
        <dbReference type="EMBL" id="CAI2027931.1"/>
    </source>
</evidence>
<gene>
    <name evidence="5" type="primary">U6500H02600</name>
    <name evidence="5" type="ORF">SEUBUCD650_0H02600</name>
</gene>
<dbReference type="Proteomes" id="UP001152964">
    <property type="component" value="Chromosome 8"/>
</dbReference>
<dbReference type="InterPro" id="IPR025390">
    <property type="entry name" value="Dsc3_C"/>
</dbReference>
<evidence type="ECO:0000313" key="6">
    <source>
        <dbReference type="Proteomes" id="UP001152964"/>
    </source>
</evidence>
<evidence type="ECO:0000256" key="1">
    <source>
        <dbReference type="SAM" id="MobiDB-lite"/>
    </source>
</evidence>
<dbReference type="InterPro" id="IPR045226">
    <property type="entry name" value="Dsc3"/>
</dbReference>
<dbReference type="Pfam" id="PF13373">
    <property type="entry name" value="Dsc3_C"/>
    <property type="match status" value="1"/>
</dbReference>
<feature type="domain" description="DSC E3 ubiquitin ligase complex subunit 3 C-terminal" evidence="4">
    <location>
        <begin position="190"/>
        <end position="327"/>
    </location>
</feature>
<feature type="transmembrane region" description="Helical" evidence="2">
    <location>
        <begin position="281"/>
        <end position="299"/>
    </location>
</feature>
<evidence type="ECO:0000259" key="4">
    <source>
        <dbReference type="Pfam" id="PF13373"/>
    </source>
</evidence>
<reference evidence="5" key="1">
    <citation type="submission" date="2022-08" db="EMBL/GenBank/DDBJ databases">
        <authorList>
            <person name="Byrne P K."/>
        </authorList>
    </citation>
    <scope>NUCLEOTIDE SEQUENCE</scope>
    <source>
        <strain evidence="5">UCD650</strain>
    </source>
</reference>
<keyword evidence="2" id="KW-0472">Membrane</keyword>
<dbReference type="PANTHER" id="PTHR28049">
    <property type="entry name" value="TRANSMEMBRANE PROTEIN YOR223W"/>
    <property type="match status" value="1"/>
</dbReference>
<evidence type="ECO:0000259" key="3">
    <source>
        <dbReference type="Pfam" id="PF10302"/>
    </source>
</evidence>
<organism evidence="5 6">
    <name type="scientific">Saccharomyces eubayanus</name>
    <name type="common">Yeast</name>
    <dbReference type="NCBI Taxonomy" id="1080349"/>
    <lineage>
        <taxon>Eukaryota</taxon>
        <taxon>Fungi</taxon>
        <taxon>Dikarya</taxon>
        <taxon>Ascomycota</taxon>
        <taxon>Saccharomycotina</taxon>
        <taxon>Saccharomycetes</taxon>
        <taxon>Saccharomycetales</taxon>
        <taxon>Saccharomycetaceae</taxon>
        <taxon>Saccharomyces</taxon>
    </lineage>
</organism>
<dbReference type="PANTHER" id="PTHR28049:SF1">
    <property type="entry name" value="DSC E3 UBIQUITIN LIGASE COMPLEX SUBUNIT 3"/>
    <property type="match status" value="1"/>
</dbReference>
<keyword evidence="6" id="KW-1185">Reference proteome</keyword>
<feature type="transmembrane region" description="Helical" evidence="2">
    <location>
        <begin position="311"/>
        <end position="328"/>
    </location>
</feature>
<keyword evidence="2" id="KW-1133">Transmembrane helix</keyword>
<dbReference type="Pfam" id="PF10302">
    <property type="entry name" value="Dsc3_N"/>
    <property type="match status" value="1"/>
</dbReference>
<proteinExistence type="predicted"/>
<accession>A0ABN8VWY4</accession>
<sequence>MKTSVLGSLGVLQERPGASRSSRGREAQERTHLQKIMSAEPLLPTHNGPQAGEAASTDQKFVVVRFSDVAVGDLQLNVSNVPYANINTHWLRRMCRELRPQYTQRRRLKFIRNGSILNTHSKISDELAHYFGAGSSNSDTGTSASGGAEQNKYYIHCIIGTEDLTPAELATEDLKDDATPSNESMTTQAIGFDRLRSVGFTEQEIELLRQQFRATYGDLEEEEERLVQSSNRDDDVHDIRQLEEQWMESGNGTTPENGAGNGNEDRFNSVPIANIKHNKDLLLGICVGFFFGVFGILLMKFDGLFNRRQKMAIFAGVIVNVMFCLVRGF</sequence>
<feature type="region of interest" description="Disordered" evidence="1">
    <location>
        <begin position="1"/>
        <end position="31"/>
    </location>
</feature>
<keyword evidence="2" id="KW-0812">Transmembrane</keyword>